<feature type="transmembrane region" description="Helical" evidence="6">
    <location>
        <begin position="92"/>
        <end position="115"/>
    </location>
</feature>
<evidence type="ECO:0000313" key="8">
    <source>
        <dbReference type="Proteomes" id="UP000283255"/>
    </source>
</evidence>
<evidence type="ECO:0000313" key="7">
    <source>
        <dbReference type="EMBL" id="RJG47456.1"/>
    </source>
</evidence>
<keyword evidence="5 6" id="KW-0472">Membrane</keyword>
<name>A0A418YEC7_9GAMM</name>
<evidence type="ECO:0000256" key="6">
    <source>
        <dbReference type="SAM" id="Phobius"/>
    </source>
</evidence>
<dbReference type="EMBL" id="QZCH01000013">
    <property type="protein sequence ID" value="RJG47456.1"/>
    <property type="molecule type" value="Genomic_DNA"/>
</dbReference>
<keyword evidence="3 6" id="KW-0812">Transmembrane</keyword>
<dbReference type="GO" id="GO:0005886">
    <property type="term" value="C:plasma membrane"/>
    <property type="evidence" value="ECO:0007669"/>
    <property type="project" value="TreeGrafter"/>
</dbReference>
<dbReference type="Proteomes" id="UP000283255">
    <property type="component" value="Unassembled WGS sequence"/>
</dbReference>
<evidence type="ECO:0000256" key="1">
    <source>
        <dbReference type="ARBA" id="ARBA00004141"/>
    </source>
</evidence>
<feature type="transmembrane region" description="Helical" evidence="6">
    <location>
        <begin position="224"/>
        <end position="250"/>
    </location>
</feature>
<evidence type="ECO:0000256" key="5">
    <source>
        <dbReference type="ARBA" id="ARBA00023136"/>
    </source>
</evidence>
<protein>
    <submittedName>
        <fullName evidence="7">ABC transporter permease</fullName>
    </submittedName>
</protein>
<gene>
    <name evidence="7" type="ORF">D1Z90_11125</name>
</gene>
<feature type="transmembrane region" description="Helical" evidence="6">
    <location>
        <begin position="12"/>
        <end position="31"/>
    </location>
</feature>
<evidence type="ECO:0000256" key="2">
    <source>
        <dbReference type="ARBA" id="ARBA00005268"/>
    </source>
</evidence>
<dbReference type="Pfam" id="PF03649">
    <property type="entry name" value="UPF0014"/>
    <property type="match status" value="1"/>
</dbReference>
<comment type="similarity">
    <text evidence="2">Belongs to the UPF0014 family.</text>
</comment>
<feature type="transmembrane region" description="Helical" evidence="6">
    <location>
        <begin position="64"/>
        <end position="83"/>
    </location>
</feature>
<keyword evidence="4 6" id="KW-1133">Transmembrane helix</keyword>
<evidence type="ECO:0000256" key="4">
    <source>
        <dbReference type="ARBA" id="ARBA00022989"/>
    </source>
</evidence>
<dbReference type="OrthoDB" id="9791807at2"/>
<sequence>MQAVIDITWWQLGLFLTTLIIPLSINSWLGLKLHKEFLLAAGRMVLQLILVGLYLAYLFELNSLLVNALWLLIMLLIGASAIVSKAHLPRRWVYGPVLTGLTLALLPLLALLLFALLQPTPWFSAQYLIPLAGMLLGNSLSGNIVALQRLNSAFQDKFAEYEAALALGATPKQAAQGFVQQALQQAQAPIIASMATTGLVTLPGMMTGQILGGTDPMIAIKYQLVILVAIAVMLVTSVAITLLLTLASVLGPTGQVKLSLKSAN</sequence>
<dbReference type="AlphaFoldDB" id="A0A418YEC7"/>
<organism evidence="7 8">
    <name type="scientific">Motilimonas pumila</name>
    <dbReference type="NCBI Taxonomy" id="2303987"/>
    <lineage>
        <taxon>Bacteria</taxon>
        <taxon>Pseudomonadati</taxon>
        <taxon>Pseudomonadota</taxon>
        <taxon>Gammaproteobacteria</taxon>
        <taxon>Alteromonadales</taxon>
        <taxon>Alteromonadales genera incertae sedis</taxon>
        <taxon>Motilimonas</taxon>
    </lineage>
</organism>
<dbReference type="RefSeq" id="WP_119910836.1">
    <property type="nucleotide sequence ID" value="NZ_QZCH01000013.1"/>
</dbReference>
<reference evidence="7 8" key="1">
    <citation type="submission" date="2018-09" db="EMBL/GenBank/DDBJ databases">
        <authorList>
            <person name="Wang F."/>
        </authorList>
    </citation>
    <scope>NUCLEOTIDE SEQUENCE [LARGE SCALE GENOMIC DNA]</scope>
    <source>
        <strain evidence="7 8">PLHSC7-2</strain>
    </source>
</reference>
<keyword evidence="8" id="KW-1185">Reference proteome</keyword>
<feature type="transmembrane region" description="Helical" evidence="6">
    <location>
        <begin position="38"/>
        <end position="58"/>
    </location>
</feature>
<accession>A0A418YEC7</accession>
<dbReference type="PANTHER" id="PTHR30028">
    <property type="entry name" value="UPF0014 INNER MEMBRANE PROTEIN YBBM-RELATED"/>
    <property type="match status" value="1"/>
</dbReference>
<dbReference type="InterPro" id="IPR005226">
    <property type="entry name" value="UPF0014_fam"/>
</dbReference>
<comment type="caution">
    <text evidence="7">The sequence shown here is derived from an EMBL/GenBank/DDBJ whole genome shotgun (WGS) entry which is preliminary data.</text>
</comment>
<reference evidence="7 8" key="2">
    <citation type="submission" date="2019-01" db="EMBL/GenBank/DDBJ databases">
        <title>Motilimonas pumilus sp. nov., isolated from the gut of sea cucumber (Apostichopus japonicus).</title>
        <authorList>
            <person name="Wang F.-Q."/>
            <person name="Ren L.-H."/>
            <person name="Lin Y.-W."/>
            <person name="Sun G.-H."/>
            <person name="Du Z.-J."/>
            <person name="Zhao J.-X."/>
            <person name="Liu X.-J."/>
            <person name="Liu L.-J."/>
        </authorList>
    </citation>
    <scope>NUCLEOTIDE SEQUENCE [LARGE SCALE GENOMIC DNA]</scope>
    <source>
        <strain evidence="7 8">PLHSC7-2</strain>
    </source>
</reference>
<proteinExistence type="inferred from homology"/>
<evidence type="ECO:0000256" key="3">
    <source>
        <dbReference type="ARBA" id="ARBA00022692"/>
    </source>
</evidence>
<comment type="subcellular location">
    <subcellularLocation>
        <location evidence="1">Membrane</location>
        <topology evidence="1">Multi-pass membrane protein</topology>
    </subcellularLocation>
</comment>
<feature type="transmembrane region" description="Helical" evidence="6">
    <location>
        <begin position="127"/>
        <end position="147"/>
    </location>
</feature>
<dbReference type="PANTHER" id="PTHR30028:SF0">
    <property type="entry name" value="PROTEIN ALUMINUM SENSITIVE 3"/>
    <property type="match status" value="1"/>
</dbReference>